<feature type="transmembrane region" description="Helical" evidence="1">
    <location>
        <begin position="83"/>
        <end position="104"/>
    </location>
</feature>
<keyword evidence="1" id="KW-1133">Transmembrane helix</keyword>
<keyword evidence="4" id="KW-1185">Reference proteome</keyword>
<proteinExistence type="predicted"/>
<comment type="caution">
    <text evidence="3">The sequence shown here is derived from an EMBL/GenBank/DDBJ whole genome shotgun (WGS) entry which is preliminary data.</text>
</comment>
<evidence type="ECO:0000256" key="1">
    <source>
        <dbReference type="SAM" id="Phobius"/>
    </source>
</evidence>
<protein>
    <submittedName>
        <fullName evidence="3">Uncharacterized protein</fullName>
    </submittedName>
</protein>
<keyword evidence="2" id="KW-0732">Signal</keyword>
<keyword evidence="1" id="KW-0472">Membrane</keyword>
<feature type="chain" id="PRO_5046283881" evidence="2">
    <location>
        <begin position="20"/>
        <end position="146"/>
    </location>
</feature>
<accession>A0ABU8E5J8</accession>
<evidence type="ECO:0000313" key="3">
    <source>
        <dbReference type="EMBL" id="MEI4278912.1"/>
    </source>
</evidence>
<evidence type="ECO:0000256" key="2">
    <source>
        <dbReference type="SAM" id="SignalP"/>
    </source>
</evidence>
<gene>
    <name evidence="3" type="ORF">UXQ13_10580</name>
</gene>
<dbReference type="Proteomes" id="UP001373496">
    <property type="component" value="Unassembled WGS sequence"/>
</dbReference>
<keyword evidence="1" id="KW-0812">Transmembrane</keyword>
<feature type="signal peptide" evidence="2">
    <location>
        <begin position="1"/>
        <end position="19"/>
    </location>
</feature>
<sequence>MRARLLWTLLLLGAVFAMQGLSCYTADCDMTGASPSASSIIAADTGSTIGSMVEAVAADAAMPGMDADAGTDQRDGHGVTAHALMVCLAVLVGGVVAGLAALAARMARRRLLTICARSTRCVQIAVGRAVACAPVPELSRLCVLRV</sequence>
<evidence type="ECO:0000313" key="4">
    <source>
        <dbReference type="Proteomes" id="UP001373496"/>
    </source>
</evidence>
<name>A0ABU8E5J8_9ACTN</name>
<dbReference type="RefSeq" id="WP_336392254.1">
    <property type="nucleotide sequence ID" value="NZ_JBAPLV010000010.1"/>
</dbReference>
<dbReference type="EMBL" id="JBAPLV010000010">
    <property type="protein sequence ID" value="MEI4278912.1"/>
    <property type="molecule type" value="Genomic_DNA"/>
</dbReference>
<organism evidence="3 4">
    <name type="scientific">Klenkia terrae</name>
    <dbReference type="NCBI Taxonomy" id="1052259"/>
    <lineage>
        <taxon>Bacteria</taxon>
        <taxon>Bacillati</taxon>
        <taxon>Actinomycetota</taxon>
        <taxon>Actinomycetes</taxon>
        <taxon>Geodermatophilales</taxon>
        <taxon>Geodermatophilaceae</taxon>
        <taxon>Klenkia</taxon>
    </lineage>
</organism>
<reference evidence="3 4" key="1">
    <citation type="submission" date="2024-03" db="EMBL/GenBank/DDBJ databases">
        <title>Draft genome sequence of Klenkia terrae.</title>
        <authorList>
            <person name="Duangmal K."/>
            <person name="Chantavorakit T."/>
        </authorList>
    </citation>
    <scope>NUCLEOTIDE SEQUENCE [LARGE SCALE GENOMIC DNA]</scope>
    <source>
        <strain evidence="3 4">JCM 17786</strain>
    </source>
</reference>